<organism evidence="1 2">
    <name type="scientific">Biomphalaria pfeifferi</name>
    <name type="common">Bloodfluke planorb</name>
    <name type="synonym">Freshwater snail</name>
    <dbReference type="NCBI Taxonomy" id="112525"/>
    <lineage>
        <taxon>Eukaryota</taxon>
        <taxon>Metazoa</taxon>
        <taxon>Spiralia</taxon>
        <taxon>Lophotrochozoa</taxon>
        <taxon>Mollusca</taxon>
        <taxon>Gastropoda</taxon>
        <taxon>Heterobranchia</taxon>
        <taxon>Euthyneura</taxon>
        <taxon>Panpulmonata</taxon>
        <taxon>Hygrophila</taxon>
        <taxon>Lymnaeoidea</taxon>
        <taxon>Planorbidae</taxon>
        <taxon>Biomphalaria</taxon>
    </lineage>
</organism>
<evidence type="ECO:0000313" key="1">
    <source>
        <dbReference type="EMBL" id="KAK0046358.1"/>
    </source>
</evidence>
<dbReference type="Proteomes" id="UP001233172">
    <property type="component" value="Unassembled WGS sequence"/>
</dbReference>
<reference evidence="1" key="2">
    <citation type="submission" date="2023-04" db="EMBL/GenBank/DDBJ databases">
        <authorList>
            <person name="Bu L."/>
            <person name="Lu L."/>
            <person name="Laidemitt M.R."/>
            <person name="Zhang S.M."/>
            <person name="Mutuku M."/>
            <person name="Mkoji G."/>
            <person name="Steinauer M."/>
            <person name="Loker E.S."/>
        </authorList>
    </citation>
    <scope>NUCLEOTIDE SEQUENCE</scope>
    <source>
        <strain evidence="1">KasaAsao</strain>
        <tissue evidence="1">Whole Snail</tissue>
    </source>
</reference>
<reference evidence="1" key="1">
    <citation type="journal article" date="2023" name="PLoS Negl. Trop. Dis.">
        <title>A genome sequence for Biomphalaria pfeifferi, the major vector snail for the human-infecting parasite Schistosoma mansoni.</title>
        <authorList>
            <person name="Bu L."/>
            <person name="Lu L."/>
            <person name="Laidemitt M.R."/>
            <person name="Zhang S.M."/>
            <person name="Mutuku M."/>
            <person name="Mkoji G."/>
            <person name="Steinauer M."/>
            <person name="Loker E.S."/>
        </authorList>
    </citation>
    <scope>NUCLEOTIDE SEQUENCE</scope>
    <source>
        <strain evidence="1">KasaAsao</strain>
    </source>
</reference>
<proteinExistence type="predicted"/>
<accession>A0AAD8B2U8</accession>
<dbReference type="AlphaFoldDB" id="A0AAD8B2U8"/>
<keyword evidence="1" id="KW-0472">Membrane</keyword>
<dbReference type="EMBL" id="JASAOG010000166">
    <property type="protein sequence ID" value="KAK0046358.1"/>
    <property type="molecule type" value="Genomic_DNA"/>
</dbReference>
<keyword evidence="2" id="KW-1185">Reference proteome</keyword>
<name>A0AAD8B2U8_BIOPF</name>
<evidence type="ECO:0000313" key="2">
    <source>
        <dbReference type="Proteomes" id="UP001233172"/>
    </source>
</evidence>
<keyword evidence="1" id="KW-0812">Transmembrane</keyword>
<sequence>MSKEWSTFSCKHRKHIWHIWTINIISCERYLFFSSKKSQQNGSEDFGLGIKVHF</sequence>
<comment type="caution">
    <text evidence="1">The sequence shown here is derived from an EMBL/GenBank/DDBJ whole genome shotgun (WGS) entry which is preliminary data.</text>
</comment>
<protein>
    <submittedName>
        <fullName evidence="1">Transmembrane protein 70 mitochondrial</fullName>
    </submittedName>
</protein>
<gene>
    <name evidence="1" type="ORF">Bpfe_024148</name>
</gene>